<dbReference type="InParanoid" id="A0A0H2R1M9"/>
<feature type="transmembrane region" description="Helical" evidence="5">
    <location>
        <begin position="140"/>
        <end position="163"/>
    </location>
</feature>
<evidence type="ECO:0000256" key="1">
    <source>
        <dbReference type="ARBA" id="ARBA00004141"/>
    </source>
</evidence>
<dbReference type="InterPro" id="IPR002293">
    <property type="entry name" value="AA/rel_permease1"/>
</dbReference>
<dbReference type="EMBL" id="KQ086278">
    <property type="protein sequence ID" value="KLO05674.1"/>
    <property type="molecule type" value="Genomic_DNA"/>
</dbReference>
<evidence type="ECO:0000256" key="5">
    <source>
        <dbReference type="SAM" id="Phobius"/>
    </source>
</evidence>
<proteinExistence type="predicted"/>
<dbReference type="GO" id="GO:0016020">
    <property type="term" value="C:membrane"/>
    <property type="evidence" value="ECO:0007669"/>
    <property type="project" value="UniProtKB-SubCell"/>
</dbReference>
<dbReference type="Pfam" id="PF13520">
    <property type="entry name" value="AA_permease_2"/>
    <property type="match status" value="1"/>
</dbReference>
<keyword evidence="4 5" id="KW-0472">Membrane</keyword>
<evidence type="ECO:0000313" key="6">
    <source>
        <dbReference type="EMBL" id="KLO05674.1"/>
    </source>
</evidence>
<keyword evidence="3 5" id="KW-1133">Transmembrane helix</keyword>
<keyword evidence="2 5" id="KW-0812">Transmembrane</keyword>
<dbReference type="GO" id="GO:0015179">
    <property type="term" value="F:L-amino acid transmembrane transporter activity"/>
    <property type="evidence" value="ECO:0007669"/>
    <property type="project" value="TreeGrafter"/>
</dbReference>
<feature type="transmembrane region" description="Helical" evidence="5">
    <location>
        <begin position="429"/>
        <end position="448"/>
    </location>
</feature>
<dbReference type="PANTHER" id="PTHR11785:SF498">
    <property type="entry name" value="HIGH-AFFINITY METHIONINE PERMEASE"/>
    <property type="match status" value="1"/>
</dbReference>
<dbReference type="PANTHER" id="PTHR11785">
    <property type="entry name" value="AMINO ACID TRANSPORTER"/>
    <property type="match status" value="1"/>
</dbReference>
<gene>
    <name evidence="6" type="ORF">SCHPADRAFT_1002772</name>
</gene>
<comment type="subcellular location">
    <subcellularLocation>
        <location evidence="1">Membrane</location>
        <topology evidence="1">Multi-pass membrane protein</topology>
    </subcellularLocation>
</comment>
<organism evidence="6 7">
    <name type="scientific">Schizopora paradoxa</name>
    <dbReference type="NCBI Taxonomy" id="27342"/>
    <lineage>
        <taxon>Eukaryota</taxon>
        <taxon>Fungi</taxon>
        <taxon>Dikarya</taxon>
        <taxon>Basidiomycota</taxon>
        <taxon>Agaricomycotina</taxon>
        <taxon>Agaricomycetes</taxon>
        <taxon>Hymenochaetales</taxon>
        <taxon>Schizoporaceae</taxon>
        <taxon>Schizopora</taxon>
    </lineage>
</organism>
<feature type="transmembrane region" description="Helical" evidence="5">
    <location>
        <begin position="208"/>
        <end position="234"/>
    </location>
</feature>
<feature type="transmembrane region" description="Helical" evidence="5">
    <location>
        <begin position="389"/>
        <end position="409"/>
    </location>
</feature>
<feature type="transmembrane region" description="Helical" evidence="5">
    <location>
        <begin position="183"/>
        <end position="201"/>
    </location>
</feature>
<feature type="transmembrane region" description="Helical" evidence="5">
    <location>
        <begin position="61"/>
        <end position="80"/>
    </location>
</feature>
<dbReference type="AlphaFoldDB" id="A0A0H2R1M9"/>
<keyword evidence="7" id="KW-1185">Reference proteome</keyword>
<evidence type="ECO:0000256" key="3">
    <source>
        <dbReference type="ARBA" id="ARBA00022989"/>
    </source>
</evidence>
<reference evidence="6 7" key="1">
    <citation type="submission" date="2015-04" db="EMBL/GenBank/DDBJ databases">
        <title>Complete genome sequence of Schizopora paradoxa KUC8140, a cosmopolitan wood degrader in East Asia.</title>
        <authorList>
            <consortium name="DOE Joint Genome Institute"/>
            <person name="Min B."/>
            <person name="Park H."/>
            <person name="Jang Y."/>
            <person name="Kim J.-J."/>
            <person name="Kim K.H."/>
            <person name="Pangilinan J."/>
            <person name="Lipzen A."/>
            <person name="Riley R."/>
            <person name="Grigoriev I.V."/>
            <person name="Spatafora J.W."/>
            <person name="Choi I.-G."/>
        </authorList>
    </citation>
    <scope>NUCLEOTIDE SEQUENCE [LARGE SCALE GENOMIC DNA]</scope>
    <source>
        <strain evidence="6 7">KUC8140</strain>
    </source>
</reference>
<feature type="transmembrane region" description="Helical" evidence="5">
    <location>
        <begin position="460"/>
        <end position="481"/>
    </location>
</feature>
<dbReference type="Gene3D" id="1.20.1740.10">
    <property type="entry name" value="Amino acid/polyamine transporter I"/>
    <property type="match status" value="1"/>
</dbReference>
<dbReference type="Proteomes" id="UP000053477">
    <property type="component" value="Unassembled WGS sequence"/>
</dbReference>
<evidence type="ECO:0000256" key="4">
    <source>
        <dbReference type="ARBA" id="ARBA00023136"/>
    </source>
</evidence>
<evidence type="ECO:0000313" key="7">
    <source>
        <dbReference type="Proteomes" id="UP000053477"/>
    </source>
</evidence>
<evidence type="ECO:0000256" key="2">
    <source>
        <dbReference type="ARBA" id="ARBA00022692"/>
    </source>
</evidence>
<dbReference type="PIRSF" id="PIRSF006060">
    <property type="entry name" value="AA_transporter"/>
    <property type="match status" value="1"/>
</dbReference>
<dbReference type="STRING" id="27342.A0A0H2R1M9"/>
<sequence length="549" mass="59691">MADEERELLLADERGGFTVERDAIISTIDLHDPAEGAALRAGEEGDGGEDFDAVPTEKRQLGLISASFLIFNSVVGTGIYSTPSLILRLSGSPGMSLVVWLIGALIASAGTAVYVEFGTGLPRSGAEKNYLEFIYRKPKYLATCVYAFLTILIGWAAANGVIFGDYVVHALGLSVTLTNTRSIGVLALTSAFLIHATNLKFGLRLQNALGIFVLGVLFFIALAGILNLLGAPGFKQGDGGKNLQWDNLWTGTRLEANGFVIALYNVIWSFVGYRNANYALSEVRDPVRTLKRAAPLAIIVITVLYLLVNIAYLAVVPREELENGGQVVAALFFRNLFGKQSERVVSAIIALSVYGNMLALLFAGGRVVQELARECILPFSEFFASNKPFGTPFAGLFWQWAFSCILTVAPPPGDAFDFIVQVNMLPSSVASLLVTGGLLFLHSPYAKARTAWAWDPPFKAWRSVTVFFFASNLFLVIVPLVPPAPGMEVFANLPYWLPVVAALGIGGLGAAYWYMYWVYLPSRGGYKLEKMFLVQEDGVSRSVFVKLKE</sequence>
<protein>
    <submittedName>
        <fullName evidence="6">Amino acid transporter</fullName>
    </submittedName>
</protein>
<feature type="transmembrane region" description="Helical" evidence="5">
    <location>
        <begin position="294"/>
        <end position="315"/>
    </location>
</feature>
<feature type="transmembrane region" description="Helical" evidence="5">
    <location>
        <begin position="493"/>
        <end position="520"/>
    </location>
</feature>
<dbReference type="InterPro" id="IPR050598">
    <property type="entry name" value="AminoAcid_Transporter"/>
</dbReference>
<feature type="transmembrane region" description="Helical" evidence="5">
    <location>
        <begin position="344"/>
        <end position="368"/>
    </location>
</feature>
<feature type="transmembrane region" description="Helical" evidence="5">
    <location>
        <begin position="100"/>
        <end position="119"/>
    </location>
</feature>
<accession>A0A0H2R1M9</accession>
<feature type="transmembrane region" description="Helical" evidence="5">
    <location>
        <begin position="254"/>
        <end position="273"/>
    </location>
</feature>
<name>A0A0H2R1M9_9AGAM</name>
<dbReference type="OrthoDB" id="5982228at2759"/>